<dbReference type="PANTHER" id="PTHR30126:SF39">
    <property type="entry name" value="HTH-TYPE TRANSCRIPTIONAL REGULATOR CYSL"/>
    <property type="match status" value="1"/>
</dbReference>
<dbReference type="PRINTS" id="PR00039">
    <property type="entry name" value="HTHLYSR"/>
</dbReference>
<evidence type="ECO:0000256" key="4">
    <source>
        <dbReference type="ARBA" id="ARBA00023163"/>
    </source>
</evidence>
<dbReference type="SUPFAM" id="SSF46785">
    <property type="entry name" value="Winged helix' DNA-binding domain"/>
    <property type="match status" value="1"/>
</dbReference>
<comment type="similarity">
    <text evidence="1">Belongs to the LysR transcriptional regulatory family.</text>
</comment>
<sequence length="298" mass="34120">MSDFRLKVFLCVARNLSFTKASRELFITQPAITKHIQELESLYKTRLFERLGNKISLTPAGELLMEHSERILDDYKRLDYEMHLLHNECSGELRLGASTTISQYVLPPFLARFIEKFPHVSLSLLNGNSRDVENALLEHRIDVGMVEGIIRLPNLKYATFQKDELVAVVHTRSKLAKLDEISVYDLYNIPLVLRERGSGTLDVLETALLANNIRLSDLNVRMYLGSTESIKLFLENSECMGIVSVRSIARELAAGLFKVIDIRYLEMQREFSFARLQGEESGLSQVFMQFAAHYNKKL</sequence>
<dbReference type="SUPFAM" id="SSF53850">
    <property type="entry name" value="Periplasmic binding protein-like II"/>
    <property type="match status" value="1"/>
</dbReference>
<reference evidence="6 7" key="1">
    <citation type="submission" date="2016-11" db="EMBL/GenBank/DDBJ databases">
        <authorList>
            <person name="Jaros S."/>
            <person name="Januszkiewicz K."/>
            <person name="Wedrychowicz H."/>
        </authorList>
    </citation>
    <scope>NUCLEOTIDE SEQUENCE [LARGE SCALE GENOMIC DNA]</scope>
    <source>
        <strain evidence="6 7">DSM 26991</strain>
    </source>
</reference>
<keyword evidence="2" id="KW-0805">Transcription regulation</keyword>
<dbReference type="InterPro" id="IPR005119">
    <property type="entry name" value="LysR_subst-bd"/>
</dbReference>
<evidence type="ECO:0000256" key="1">
    <source>
        <dbReference type="ARBA" id="ARBA00009437"/>
    </source>
</evidence>
<dbReference type="AlphaFoldDB" id="A0A1M5DNS9"/>
<dbReference type="FunFam" id="1.10.10.10:FF:000001">
    <property type="entry name" value="LysR family transcriptional regulator"/>
    <property type="match status" value="1"/>
</dbReference>
<gene>
    <name evidence="6" type="ORF">SAMN05444405_11226</name>
</gene>
<dbReference type="InterPro" id="IPR000847">
    <property type="entry name" value="LysR_HTH_N"/>
</dbReference>
<dbReference type="Pfam" id="PF00126">
    <property type="entry name" value="HTH_1"/>
    <property type="match status" value="1"/>
</dbReference>
<name>A0A1M5DNS9_9BACE</name>
<dbReference type="Pfam" id="PF03466">
    <property type="entry name" value="LysR_substrate"/>
    <property type="match status" value="1"/>
</dbReference>
<dbReference type="GO" id="GO:0003700">
    <property type="term" value="F:DNA-binding transcription factor activity"/>
    <property type="evidence" value="ECO:0007669"/>
    <property type="project" value="InterPro"/>
</dbReference>
<evidence type="ECO:0000259" key="5">
    <source>
        <dbReference type="PROSITE" id="PS50931"/>
    </source>
</evidence>
<dbReference type="STRING" id="1297750.SAMN05444405_11226"/>
<dbReference type="InterPro" id="IPR036388">
    <property type="entry name" value="WH-like_DNA-bd_sf"/>
</dbReference>
<dbReference type="InterPro" id="IPR036390">
    <property type="entry name" value="WH_DNA-bd_sf"/>
</dbReference>
<dbReference type="GO" id="GO:0000976">
    <property type="term" value="F:transcription cis-regulatory region binding"/>
    <property type="evidence" value="ECO:0007669"/>
    <property type="project" value="TreeGrafter"/>
</dbReference>
<keyword evidence="7" id="KW-1185">Reference proteome</keyword>
<dbReference type="EMBL" id="FQTV01000012">
    <property type="protein sequence ID" value="SHF68620.1"/>
    <property type="molecule type" value="Genomic_DNA"/>
</dbReference>
<dbReference type="OrthoDB" id="9785745at2"/>
<dbReference type="PANTHER" id="PTHR30126">
    <property type="entry name" value="HTH-TYPE TRANSCRIPTIONAL REGULATOR"/>
    <property type="match status" value="1"/>
</dbReference>
<dbReference type="RefSeq" id="WP_073402574.1">
    <property type="nucleotide sequence ID" value="NZ_FQTV01000012.1"/>
</dbReference>
<dbReference type="Proteomes" id="UP000184509">
    <property type="component" value="Unassembled WGS sequence"/>
</dbReference>
<feature type="domain" description="HTH lysR-type" evidence="5">
    <location>
        <begin position="1"/>
        <end position="58"/>
    </location>
</feature>
<keyword evidence="4" id="KW-0804">Transcription</keyword>
<evidence type="ECO:0000313" key="7">
    <source>
        <dbReference type="Proteomes" id="UP000184509"/>
    </source>
</evidence>
<evidence type="ECO:0000313" key="6">
    <source>
        <dbReference type="EMBL" id="SHF68620.1"/>
    </source>
</evidence>
<organism evidence="6 7">
    <name type="scientific">Bacteroides luti</name>
    <dbReference type="NCBI Taxonomy" id="1297750"/>
    <lineage>
        <taxon>Bacteria</taxon>
        <taxon>Pseudomonadati</taxon>
        <taxon>Bacteroidota</taxon>
        <taxon>Bacteroidia</taxon>
        <taxon>Bacteroidales</taxon>
        <taxon>Bacteroidaceae</taxon>
        <taxon>Bacteroides</taxon>
    </lineage>
</organism>
<evidence type="ECO:0000256" key="3">
    <source>
        <dbReference type="ARBA" id="ARBA00023125"/>
    </source>
</evidence>
<proteinExistence type="inferred from homology"/>
<dbReference type="Gene3D" id="3.40.190.290">
    <property type="match status" value="1"/>
</dbReference>
<keyword evidence="3 6" id="KW-0238">DNA-binding</keyword>
<protein>
    <submittedName>
        <fullName evidence="6">DNA-binding transcriptional regulator, LysR family</fullName>
    </submittedName>
</protein>
<evidence type="ECO:0000256" key="2">
    <source>
        <dbReference type="ARBA" id="ARBA00023015"/>
    </source>
</evidence>
<dbReference type="Gene3D" id="1.10.10.10">
    <property type="entry name" value="Winged helix-like DNA-binding domain superfamily/Winged helix DNA-binding domain"/>
    <property type="match status" value="1"/>
</dbReference>
<accession>A0A1M5DNS9</accession>
<dbReference type="PROSITE" id="PS50931">
    <property type="entry name" value="HTH_LYSR"/>
    <property type="match status" value="1"/>
</dbReference>